<reference evidence="2" key="1">
    <citation type="journal article" date="2021" name="ISME J.">
        <title>Evolutionary origin and ecological implication of a unique nif island in free-living Bradyrhizobium lineages.</title>
        <authorList>
            <person name="Tao J."/>
        </authorList>
    </citation>
    <scope>NUCLEOTIDE SEQUENCE [LARGE SCALE GENOMIC DNA]</scope>
    <source>
        <strain evidence="2">SZCCT0094</strain>
    </source>
</reference>
<dbReference type="EMBL" id="JAFCLK010000056">
    <property type="protein sequence ID" value="MBR1141124.1"/>
    <property type="molecule type" value="Genomic_DNA"/>
</dbReference>
<comment type="caution">
    <text evidence="1">The sequence shown here is derived from an EMBL/GenBank/DDBJ whole genome shotgun (WGS) entry which is preliminary data.</text>
</comment>
<protein>
    <submittedName>
        <fullName evidence="1">Uncharacterized protein</fullName>
    </submittedName>
</protein>
<proteinExistence type="predicted"/>
<sequence length="93" mass="10351">MARDNLARVLPVEAPRSHIAPAAATEEVLIHVRFFPNSDINSIGEKPASLTASQWYERLLDMARPHYQTFAGGRGFFRIPRPCFEAILTDVAG</sequence>
<accession>A0ABS5GIF3</accession>
<dbReference type="Proteomes" id="UP001314635">
    <property type="component" value="Unassembled WGS sequence"/>
</dbReference>
<evidence type="ECO:0000313" key="1">
    <source>
        <dbReference type="EMBL" id="MBR1141124.1"/>
    </source>
</evidence>
<name>A0ABS5GIF3_9BRAD</name>
<dbReference type="RefSeq" id="WP_172243110.1">
    <property type="nucleotide sequence ID" value="NZ_JABFDP010000047.1"/>
</dbReference>
<keyword evidence="2" id="KW-1185">Reference proteome</keyword>
<evidence type="ECO:0000313" key="2">
    <source>
        <dbReference type="Proteomes" id="UP001314635"/>
    </source>
</evidence>
<gene>
    <name evidence="1" type="ORF">JQ619_35800</name>
</gene>
<organism evidence="1 2">
    <name type="scientific">Bradyrhizobium denitrificans</name>
    <dbReference type="NCBI Taxonomy" id="2734912"/>
    <lineage>
        <taxon>Bacteria</taxon>
        <taxon>Pseudomonadati</taxon>
        <taxon>Pseudomonadota</taxon>
        <taxon>Alphaproteobacteria</taxon>
        <taxon>Hyphomicrobiales</taxon>
        <taxon>Nitrobacteraceae</taxon>
        <taxon>Bradyrhizobium</taxon>
    </lineage>
</organism>